<keyword evidence="1" id="KW-1133">Transmembrane helix</keyword>
<keyword evidence="1" id="KW-0812">Transmembrane</keyword>
<evidence type="ECO:0000256" key="1">
    <source>
        <dbReference type="SAM" id="Phobius"/>
    </source>
</evidence>
<feature type="transmembrane region" description="Helical" evidence="1">
    <location>
        <begin position="53"/>
        <end position="70"/>
    </location>
</feature>
<proteinExistence type="predicted"/>
<dbReference type="EMBL" id="GBXM01010977">
    <property type="protein sequence ID" value="JAH97600.1"/>
    <property type="molecule type" value="Transcribed_RNA"/>
</dbReference>
<accession>A0A0E9X6V5</accession>
<sequence>MLHGWWKLQSRFAISFLEASMFRNCVFLCANNCPAADVIPSYIYMLEIVLQKFMCNVHVIPIFMVCWVLINRTTICFP</sequence>
<reference evidence="2" key="1">
    <citation type="submission" date="2014-11" db="EMBL/GenBank/DDBJ databases">
        <authorList>
            <person name="Amaro Gonzalez C."/>
        </authorList>
    </citation>
    <scope>NUCLEOTIDE SEQUENCE</scope>
</reference>
<reference evidence="2" key="2">
    <citation type="journal article" date="2015" name="Fish Shellfish Immunol.">
        <title>Early steps in the European eel (Anguilla anguilla)-Vibrio vulnificus interaction in the gills: Role of the RtxA13 toxin.</title>
        <authorList>
            <person name="Callol A."/>
            <person name="Pajuelo D."/>
            <person name="Ebbesson L."/>
            <person name="Teles M."/>
            <person name="MacKenzie S."/>
            <person name="Amaro C."/>
        </authorList>
    </citation>
    <scope>NUCLEOTIDE SEQUENCE</scope>
</reference>
<dbReference type="AlphaFoldDB" id="A0A0E9X6V5"/>
<evidence type="ECO:0000313" key="2">
    <source>
        <dbReference type="EMBL" id="JAH97600.1"/>
    </source>
</evidence>
<protein>
    <submittedName>
        <fullName evidence="2">Uncharacterized protein</fullName>
    </submittedName>
</protein>
<keyword evidence="1" id="KW-0472">Membrane</keyword>
<organism evidence="2">
    <name type="scientific">Anguilla anguilla</name>
    <name type="common">European freshwater eel</name>
    <name type="synonym">Muraena anguilla</name>
    <dbReference type="NCBI Taxonomy" id="7936"/>
    <lineage>
        <taxon>Eukaryota</taxon>
        <taxon>Metazoa</taxon>
        <taxon>Chordata</taxon>
        <taxon>Craniata</taxon>
        <taxon>Vertebrata</taxon>
        <taxon>Euteleostomi</taxon>
        <taxon>Actinopterygii</taxon>
        <taxon>Neopterygii</taxon>
        <taxon>Teleostei</taxon>
        <taxon>Anguilliformes</taxon>
        <taxon>Anguillidae</taxon>
        <taxon>Anguilla</taxon>
    </lineage>
</organism>
<name>A0A0E9X6V5_ANGAN</name>